<dbReference type="InterPro" id="IPR047146">
    <property type="entry name" value="Cyt_P450_E_CYP52_fungi"/>
</dbReference>
<keyword evidence="7" id="KW-0349">Heme</keyword>
<comment type="caution">
    <text evidence="8">The sequence shown here is derived from an EMBL/GenBank/DDBJ whole genome shotgun (WGS) entry which is preliminary data.</text>
</comment>
<keyword evidence="9" id="KW-1185">Reference proteome</keyword>
<accession>A0ABR4H5K8</accession>
<evidence type="ECO:0000256" key="2">
    <source>
        <dbReference type="ARBA" id="ARBA00010617"/>
    </source>
</evidence>
<dbReference type="Gene3D" id="1.10.630.10">
    <property type="entry name" value="Cytochrome P450"/>
    <property type="match status" value="1"/>
</dbReference>
<evidence type="ECO:0000256" key="3">
    <source>
        <dbReference type="ARBA" id="ARBA00022723"/>
    </source>
</evidence>
<dbReference type="PANTHER" id="PTHR24287">
    <property type="entry name" value="P450, PUTATIVE (EUROFUNG)-RELATED"/>
    <property type="match status" value="1"/>
</dbReference>
<organism evidence="8 9">
    <name type="scientific">Aspergillus granulosus</name>
    <dbReference type="NCBI Taxonomy" id="176169"/>
    <lineage>
        <taxon>Eukaryota</taxon>
        <taxon>Fungi</taxon>
        <taxon>Dikarya</taxon>
        <taxon>Ascomycota</taxon>
        <taxon>Pezizomycotina</taxon>
        <taxon>Eurotiomycetes</taxon>
        <taxon>Eurotiomycetidae</taxon>
        <taxon>Eurotiales</taxon>
        <taxon>Aspergillaceae</taxon>
        <taxon>Aspergillus</taxon>
        <taxon>Aspergillus subgen. Nidulantes</taxon>
    </lineage>
</organism>
<proteinExistence type="inferred from homology"/>
<comment type="similarity">
    <text evidence="2 7">Belongs to the cytochrome P450 family.</text>
</comment>
<dbReference type="InterPro" id="IPR017972">
    <property type="entry name" value="Cyt_P450_CS"/>
</dbReference>
<name>A0ABR4H5K8_9EURO</name>
<dbReference type="Pfam" id="PF00067">
    <property type="entry name" value="p450"/>
    <property type="match status" value="1"/>
</dbReference>
<keyword evidence="5 7" id="KW-0408">Iron</keyword>
<dbReference type="InterPro" id="IPR036396">
    <property type="entry name" value="Cyt_P450_sf"/>
</dbReference>
<dbReference type="InterPro" id="IPR001128">
    <property type="entry name" value="Cyt_P450"/>
</dbReference>
<protein>
    <submittedName>
        <fullName evidence="8">Cytochrome P450</fullName>
    </submittedName>
</protein>
<keyword evidence="6 7" id="KW-0503">Monooxygenase</keyword>
<evidence type="ECO:0000313" key="8">
    <source>
        <dbReference type="EMBL" id="KAL2810745.1"/>
    </source>
</evidence>
<dbReference type="EMBL" id="JBFXLT010000067">
    <property type="protein sequence ID" value="KAL2810745.1"/>
    <property type="molecule type" value="Genomic_DNA"/>
</dbReference>
<gene>
    <name evidence="8" type="ORF">BJX63DRAFT_433985</name>
</gene>
<keyword evidence="3 7" id="KW-0479">Metal-binding</keyword>
<dbReference type="CDD" id="cd11063">
    <property type="entry name" value="CYP52"/>
    <property type="match status" value="1"/>
</dbReference>
<evidence type="ECO:0000256" key="6">
    <source>
        <dbReference type="ARBA" id="ARBA00023033"/>
    </source>
</evidence>
<dbReference type="SUPFAM" id="SSF48264">
    <property type="entry name" value="Cytochrome P450"/>
    <property type="match status" value="1"/>
</dbReference>
<dbReference type="PROSITE" id="PS00086">
    <property type="entry name" value="CYTOCHROME_P450"/>
    <property type="match status" value="1"/>
</dbReference>
<dbReference type="InterPro" id="IPR002974">
    <property type="entry name" value="Cyt_P450_E_CYP52_ascomycetes"/>
</dbReference>
<dbReference type="PRINTS" id="PR01239">
    <property type="entry name" value="EP450IICYP52"/>
</dbReference>
<sequence>MMLDLARLPVYCLYAAIISLCLKVCKKRVAEYRKRKAHGCKAIPSYPQWDAIFGLDLALSQWKALTQHYYIPWLRKIHHNRPKTFTTKFLGTRQIYTIEPENLKAMTALVWRDFGIRPLRGFKGYGKPFADKGVNTVDGDDWVFSRFLIKPFFDRDVYTSTERLRPYVDHFLRILPPDGQTYNVQPYVQRWFLDVTTDFIFGSPMDALTYLDRARITWAMLDVLRGIRLRIQMWKAYKLLDWSWWYKAVYSVHDFVDVHITRAYTEIEERRAHLEAGEKEQDLGPERKDLLWHMASHCPDREELRSQLCLLLVPNNDTTSIFISNCIWHLARHPDAWERCREEVLAHGDAPITFEALRGMKFINGVLNETHRLTPNNVTQVRSCLRDTTLPLGGGPDGKSPIYVRKGDMVQVTKTVLQRDPEYWGDDADEFKPQRWLDAKHFWNFVPFGGGPRRCPAQMMVTTEAAYMLVRLGQIYRRIEARDDNPYTAVMRVGPSNKTGVLVAFYK</sequence>
<evidence type="ECO:0000256" key="4">
    <source>
        <dbReference type="ARBA" id="ARBA00023002"/>
    </source>
</evidence>
<dbReference type="PANTHER" id="PTHR24287:SF18">
    <property type="entry name" value="CYTOCHROME P450 MONOOXYGENASE APDE-RELATED"/>
    <property type="match status" value="1"/>
</dbReference>
<evidence type="ECO:0000256" key="5">
    <source>
        <dbReference type="ARBA" id="ARBA00023004"/>
    </source>
</evidence>
<dbReference type="Proteomes" id="UP001610334">
    <property type="component" value="Unassembled WGS sequence"/>
</dbReference>
<evidence type="ECO:0000256" key="1">
    <source>
        <dbReference type="ARBA" id="ARBA00001971"/>
    </source>
</evidence>
<evidence type="ECO:0000313" key="9">
    <source>
        <dbReference type="Proteomes" id="UP001610334"/>
    </source>
</evidence>
<evidence type="ECO:0000256" key="7">
    <source>
        <dbReference type="RuleBase" id="RU000461"/>
    </source>
</evidence>
<keyword evidence="4 7" id="KW-0560">Oxidoreductase</keyword>
<comment type="cofactor">
    <cofactor evidence="1">
        <name>heme</name>
        <dbReference type="ChEBI" id="CHEBI:30413"/>
    </cofactor>
</comment>
<reference evidence="8 9" key="1">
    <citation type="submission" date="2024-07" db="EMBL/GenBank/DDBJ databases">
        <title>Section-level genome sequencing and comparative genomics of Aspergillus sections Usti and Cavernicolus.</title>
        <authorList>
            <consortium name="Lawrence Berkeley National Laboratory"/>
            <person name="Nybo J.L."/>
            <person name="Vesth T.C."/>
            <person name="Theobald S."/>
            <person name="Frisvad J.C."/>
            <person name="Larsen T.O."/>
            <person name="Kjaerboelling I."/>
            <person name="Rothschild-Mancinelli K."/>
            <person name="Lyhne E.K."/>
            <person name="Kogle M.E."/>
            <person name="Barry K."/>
            <person name="Clum A."/>
            <person name="Na H."/>
            <person name="Ledsgaard L."/>
            <person name="Lin J."/>
            <person name="Lipzen A."/>
            <person name="Kuo A."/>
            <person name="Riley R."/>
            <person name="Mondo S."/>
            <person name="Labutti K."/>
            <person name="Haridas S."/>
            <person name="Pangalinan J."/>
            <person name="Salamov A.A."/>
            <person name="Simmons B.A."/>
            <person name="Magnuson J.K."/>
            <person name="Chen J."/>
            <person name="Drula E."/>
            <person name="Henrissat B."/>
            <person name="Wiebenga A."/>
            <person name="Lubbers R.J."/>
            <person name="Gomes A.C."/>
            <person name="Makela M.R."/>
            <person name="Stajich J."/>
            <person name="Grigoriev I.V."/>
            <person name="Mortensen U.H."/>
            <person name="De Vries R.P."/>
            <person name="Baker S.E."/>
            <person name="Andersen M.R."/>
        </authorList>
    </citation>
    <scope>NUCLEOTIDE SEQUENCE [LARGE SCALE GENOMIC DNA]</scope>
    <source>
        <strain evidence="8 9">CBS 588.65</strain>
    </source>
</reference>